<dbReference type="AlphaFoldDB" id="A0A9P7J2W2"/>
<evidence type="ECO:0000256" key="1">
    <source>
        <dbReference type="SAM" id="SignalP"/>
    </source>
</evidence>
<keyword evidence="3" id="KW-1185">Reference proteome</keyword>
<evidence type="ECO:0000313" key="2">
    <source>
        <dbReference type="EMBL" id="KAG1800464.1"/>
    </source>
</evidence>
<sequence length="109" mass="12176">MKIVTWMIVTSVLLQVYLLTGYYQGSADTTDSIVERTCTVNVRVIRVSSPADCQMNTSTIFTESLGASLRLMPATKLSVSLSMYTKRKYVDSMEAGRNYARPYLVSRSS</sequence>
<reference evidence="2" key="1">
    <citation type="journal article" date="2020" name="New Phytol.">
        <title>Comparative genomics reveals dynamic genome evolution in host specialist ectomycorrhizal fungi.</title>
        <authorList>
            <person name="Lofgren L.A."/>
            <person name="Nguyen N.H."/>
            <person name="Vilgalys R."/>
            <person name="Ruytinx J."/>
            <person name="Liao H.L."/>
            <person name="Branco S."/>
            <person name="Kuo A."/>
            <person name="LaButti K."/>
            <person name="Lipzen A."/>
            <person name="Andreopoulos W."/>
            <person name="Pangilinan J."/>
            <person name="Riley R."/>
            <person name="Hundley H."/>
            <person name="Na H."/>
            <person name="Barry K."/>
            <person name="Grigoriev I.V."/>
            <person name="Stajich J.E."/>
            <person name="Kennedy P.G."/>
        </authorList>
    </citation>
    <scope>NUCLEOTIDE SEQUENCE</scope>
    <source>
        <strain evidence="2">S12</strain>
    </source>
</reference>
<comment type="caution">
    <text evidence="2">The sequence shown here is derived from an EMBL/GenBank/DDBJ whole genome shotgun (WGS) entry which is preliminary data.</text>
</comment>
<feature type="chain" id="PRO_5040312131" evidence="1">
    <location>
        <begin position="28"/>
        <end position="109"/>
    </location>
</feature>
<protein>
    <submittedName>
        <fullName evidence="2">Uncharacterized protein</fullName>
    </submittedName>
</protein>
<dbReference type="EMBL" id="JABBWE010000009">
    <property type="protein sequence ID" value="KAG1800464.1"/>
    <property type="molecule type" value="Genomic_DNA"/>
</dbReference>
<feature type="signal peptide" evidence="1">
    <location>
        <begin position="1"/>
        <end position="27"/>
    </location>
</feature>
<dbReference type="RefSeq" id="XP_041164450.1">
    <property type="nucleotide sequence ID" value="XM_041295962.1"/>
</dbReference>
<dbReference type="GeneID" id="64589726"/>
<organism evidence="2 3">
    <name type="scientific">Suillus plorans</name>
    <dbReference type="NCBI Taxonomy" id="116603"/>
    <lineage>
        <taxon>Eukaryota</taxon>
        <taxon>Fungi</taxon>
        <taxon>Dikarya</taxon>
        <taxon>Basidiomycota</taxon>
        <taxon>Agaricomycotina</taxon>
        <taxon>Agaricomycetes</taxon>
        <taxon>Agaricomycetidae</taxon>
        <taxon>Boletales</taxon>
        <taxon>Suillineae</taxon>
        <taxon>Suillaceae</taxon>
        <taxon>Suillus</taxon>
    </lineage>
</organism>
<gene>
    <name evidence="2" type="ORF">HD556DRAFT_1040376</name>
</gene>
<accession>A0A9P7J2W2</accession>
<proteinExistence type="predicted"/>
<name>A0A9P7J2W2_9AGAM</name>
<keyword evidence="1" id="KW-0732">Signal</keyword>
<dbReference type="Proteomes" id="UP000719766">
    <property type="component" value="Unassembled WGS sequence"/>
</dbReference>
<evidence type="ECO:0000313" key="3">
    <source>
        <dbReference type="Proteomes" id="UP000719766"/>
    </source>
</evidence>